<reference evidence="4 5" key="1">
    <citation type="submission" date="2018-02" db="EMBL/GenBank/DDBJ databases">
        <title>Genome sequence of the basidiomycete white-rot fungus Phlebia centrifuga.</title>
        <authorList>
            <person name="Granchi Z."/>
            <person name="Peng M."/>
            <person name="de Vries R.P."/>
            <person name="Hilden K."/>
            <person name="Makela M.R."/>
            <person name="Grigoriev I."/>
            <person name="Riley R."/>
        </authorList>
    </citation>
    <scope>NUCLEOTIDE SEQUENCE [LARGE SCALE GENOMIC DNA]</scope>
    <source>
        <strain evidence="4 5">FBCC195</strain>
    </source>
</reference>
<feature type="domain" description="C2H2-type" evidence="3">
    <location>
        <begin position="208"/>
        <end position="235"/>
    </location>
</feature>
<protein>
    <recommendedName>
        <fullName evidence="3">C2H2-type domain-containing protein</fullName>
    </recommendedName>
</protein>
<dbReference type="Gene3D" id="3.30.160.60">
    <property type="entry name" value="Classic Zinc Finger"/>
    <property type="match status" value="1"/>
</dbReference>
<keyword evidence="1" id="KW-0863">Zinc-finger</keyword>
<comment type="caution">
    <text evidence="4">The sequence shown here is derived from an EMBL/GenBank/DDBJ whole genome shotgun (WGS) entry which is preliminary data.</text>
</comment>
<feature type="compositionally biased region" description="Basic residues" evidence="2">
    <location>
        <begin position="302"/>
        <end position="311"/>
    </location>
</feature>
<evidence type="ECO:0000313" key="4">
    <source>
        <dbReference type="EMBL" id="PSR76674.1"/>
    </source>
</evidence>
<evidence type="ECO:0000256" key="1">
    <source>
        <dbReference type="PROSITE-ProRule" id="PRU00042"/>
    </source>
</evidence>
<dbReference type="STRING" id="98765.A0A2R6NU41"/>
<feature type="region of interest" description="Disordered" evidence="2">
    <location>
        <begin position="285"/>
        <end position="407"/>
    </location>
</feature>
<name>A0A2R6NU41_9APHY</name>
<accession>A0A2R6NU41</accession>
<proteinExistence type="predicted"/>
<feature type="region of interest" description="Disordered" evidence="2">
    <location>
        <begin position="428"/>
        <end position="464"/>
    </location>
</feature>
<dbReference type="OrthoDB" id="2803567at2759"/>
<evidence type="ECO:0000256" key="2">
    <source>
        <dbReference type="SAM" id="MobiDB-lite"/>
    </source>
</evidence>
<dbReference type="EMBL" id="MLYV02000837">
    <property type="protein sequence ID" value="PSR76674.1"/>
    <property type="molecule type" value="Genomic_DNA"/>
</dbReference>
<feature type="region of interest" description="Disordered" evidence="2">
    <location>
        <begin position="1"/>
        <end position="176"/>
    </location>
</feature>
<gene>
    <name evidence="4" type="ORF">PHLCEN_2v8271</name>
</gene>
<feature type="region of interest" description="Disordered" evidence="2">
    <location>
        <begin position="221"/>
        <end position="244"/>
    </location>
</feature>
<evidence type="ECO:0000313" key="5">
    <source>
        <dbReference type="Proteomes" id="UP000186601"/>
    </source>
</evidence>
<dbReference type="InterPro" id="IPR013087">
    <property type="entry name" value="Znf_C2H2_type"/>
</dbReference>
<dbReference type="GO" id="GO:0008270">
    <property type="term" value="F:zinc ion binding"/>
    <property type="evidence" value="ECO:0007669"/>
    <property type="project" value="UniProtKB-KW"/>
</dbReference>
<feature type="compositionally biased region" description="Polar residues" evidence="2">
    <location>
        <begin position="387"/>
        <end position="407"/>
    </location>
</feature>
<feature type="compositionally biased region" description="Basic and acidic residues" evidence="2">
    <location>
        <begin position="30"/>
        <end position="61"/>
    </location>
</feature>
<evidence type="ECO:0000259" key="3">
    <source>
        <dbReference type="PROSITE" id="PS50157"/>
    </source>
</evidence>
<feature type="compositionally biased region" description="Basic and acidic residues" evidence="2">
    <location>
        <begin position="321"/>
        <end position="331"/>
    </location>
</feature>
<feature type="compositionally biased region" description="Polar residues" evidence="2">
    <location>
        <begin position="103"/>
        <end position="114"/>
    </location>
</feature>
<organism evidence="4 5">
    <name type="scientific">Hermanssonia centrifuga</name>
    <dbReference type="NCBI Taxonomy" id="98765"/>
    <lineage>
        <taxon>Eukaryota</taxon>
        <taxon>Fungi</taxon>
        <taxon>Dikarya</taxon>
        <taxon>Basidiomycota</taxon>
        <taxon>Agaricomycotina</taxon>
        <taxon>Agaricomycetes</taxon>
        <taxon>Polyporales</taxon>
        <taxon>Meruliaceae</taxon>
        <taxon>Hermanssonia</taxon>
    </lineage>
</organism>
<keyword evidence="5" id="KW-1185">Reference proteome</keyword>
<feature type="compositionally biased region" description="Basic and acidic residues" evidence="2">
    <location>
        <begin position="139"/>
        <end position="149"/>
    </location>
</feature>
<dbReference type="PROSITE" id="PS50157">
    <property type="entry name" value="ZINC_FINGER_C2H2_2"/>
    <property type="match status" value="1"/>
</dbReference>
<feature type="compositionally biased region" description="Polar residues" evidence="2">
    <location>
        <begin position="440"/>
        <end position="449"/>
    </location>
</feature>
<feature type="compositionally biased region" description="Polar residues" evidence="2">
    <location>
        <begin position="332"/>
        <end position="355"/>
    </location>
</feature>
<sequence length="464" mass="51780">MQRNRRTLATDALHHNNTESALHRRAGSSHLRDDEGHFEPPRSEEANHRVQRNVYREHDVESVLTSEGELEYDEEGNRDMPTSEVADDDDDEYVMENEDDQSEASGDQKSSPLTPSFPPRTYQHPSLSIITTAPALQRRKAETSRERAAHAPRTAKRVRSPQASKPRTRSHPSYYGHPQPCLFKGCDHTSWTSKERHKHMDTHFPKRFKCNVCDQWFSRGSSLKRHSDQPSAKSATGCRGSWSRQEHTELPAFWSQPENINQLRRPEPSDLLYGTLEPLFRRMESKRAQGVSTEALNSPVKERKKNQGHKQRSVETTLPPVKDDTVGKRNSNDPALQSRSGRNIYNYKDPTSNEAPSRDDGGNDSRVAGRKGSPLRLKQVDARAQSDKATSSASLNGASTTTPSRSNEVFSPLEVLAQAASQILISSRSVEVPSPELNPGNINPRSSGSKADGVLNPDPDGTSA</sequence>
<keyword evidence="1" id="KW-0479">Metal-binding</keyword>
<dbReference type="AlphaFoldDB" id="A0A2R6NU41"/>
<keyword evidence="1" id="KW-0862">Zinc</keyword>
<feature type="compositionally biased region" description="Acidic residues" evidence="2">
    <location>
        <begin position="85"/>
        <end position="102"/>
    </location>
</feature>
<dbReference type="Proteomes" id="UP000186601">
    <property type="component" value="Unassembled WGS sequence"/>
</dbReference>